<protein>
    <submittedName>
        <fullName evidence="2">Uncharacterized protein</fullName>
    </submittedName>
</protein>
<proteinExistence type="predicted"/>
<evidence type="ECO:0000313" key="4">
    <source>
        <dbReference type="Proteomes" id="UP000231990"/>
    </source>
</evidence>
<sequence>MQKKILLITDRPVDKRFWDYWLFTKFEECFSAEWKIEIVALAYLHDFTAPSNFVPHPKFVLRIFESEADFLKFLGNFNSREVLLLLYTWAKVNFFNKIIDLIEIKRFEYIYLMHGEGDNIIKPLSSSRSDLLSELLDGLIWALRILKRVFQRRGPAYWLNGTRARYRAQLPDAAPIGFRTKFPVIGLHTIDQLREAKTVLHVKGQKIAVWLDQNVPFVNQFGISFDVDMVSYYQTLSGLFESLREQGYQIYFSFHPESDSEKNSNVVLPSLPPYIIPYQGSSADVISFADLIVTHNSTACYMAVALNKPILFVLFSHVDKQYWIDGTKNLGRALGMPVLMFTEGKSCKIEFEKIEVNPRLYKKFQKFFINGQNKFSPSYKIMSAYIQKAGMKVFS</sequence>
<dbReference type="SUPFAM" id="SSF53756">
    <property type="entry name" value="UDP-Glycosyltransferase/glycogen phosphorylase"/>
    <property type="match status" value="1"/>
</dbReference>
<evidence type="ECO:0000313" key="1">
    <source>
        <dbReference type="EMBL" id="PJZ70275.1"/>
    </source>
</evidence>
<evidence type="ECO:0000313" key="2">
    <source>
        <dbReference type="EMBL" id="PJZ72841.1"/>
    </source>
</evidence>
<dbReference type="EMBL" id="NPDZ01000007">
    <property type="protein sequence ID" value="PJZ72841.1"/>
    <property type="molecule type" value="Genomic_DNA"/>
</dbReference>
<evidence type="ECO:0000313" key="3">
    <source>
        <dbReference type="Proteomes" id="UP000231962"/>
    </source>
</evidence>
<organism evidence="2 4">
    <name type="scientific">Leptospira perolatii</name>
    <dbReference type="NCBI Taxonomy" id="2023191"/>
    <lineage>
        <taxon>Bacteria</taxon>
        <taxon>Pseudomonadati</taxon>
        <taxon>Spirochaetota</taxon>
        <taxon>Spirochaetia</taxon>
        <taxon>Leptospirales</taxon>
        <taxon>Leptospiraceae</taxon>
        <taxon>Leptospira</taxon>
    </lineage>
</organism>
<dbReference type="InterPro" id="IPR043148">
    <property type="entry name" value="TagF_C"/>
</dbReference>
<dbReference type="Proteomes" id="UP000231990">
    <property type="component" value="Unassembled WGS sequence"/>
</dbReference>
<dbReference type="Gene3D" id="3.40.50.12580">
    <property type="match status" value="1"/>
</dbReference>
<name>A0A2M9ZLI4_9LEPT</name>
<dbReference type="RefSeq" id="WP_100713237.1">
    <property type="nucleotide sequence ID" value="NZ_NPDY01000004.1"/>
</dbReference>
<dbReference type="EMBL" id="NPDY01000004">
    <property type="protein sequence ID" value="PJZ70275.1"/>
    <property type="molecule type" value="Genomic_DNA"/>
</dbReference>
<gene>
    <name evidence="1" type="ORF">CH360_06635</name>
    <name evidence="2" type="ORF">CH373_12335</name>
</gene>
<keyword evidence="3" id="KW-1185">Reference proteome</keyword>
<dbReference type="Proteomes" id="UP000231962">
    <property type="component" value="Unassembled WGS sequence"/>
</dbReference>
<reference evidence="3 4" key="1">
    <citation type="submission" date="2017-07" db="EMBL/GenBank/DDBJ databases">
        <title>Leptospira spp. isolated from tropical soils.</title>
        <authorList>
            <person name="Thibeaux R."/>
            <person name="Iraola G."/>
            <person name="Ferres I."/>
            <person name="Bierque E."/>
            <person name="Girault D."/>
            <person name="Soupe-Gilbert M.-E."/>
            <person name="Picardeau M."/>
            <person name="Goarant C."/>
        </authorList>
    </citation>
    <scope>NUCLEOTIDE SEQUENCE [LARGE SCALE GENOMIC DNA]</scope>
    <source>
        <strain evidence="2 4">FH1-B-B1</strain>
        <strain evidence="1 3">FH1-B-C1</strain>
    </source>
</reference>
<accession>A0A2M9ZLI4</accession>
<dbReference type="AlphaFoldDB" id="A0A2M9ZLI4"/>
<comment type="caution">
    <text evidence="2">The sequence shown here is derived from an EMBL/GenBank/DDBJ whole genome shotgun (WGS) entry which is preliminary data.</text>
</comment>
<dbReference type="OrthoDB" id="9938855at2"/>